<accession>A0A139A6Y1</accession>
<proteinExistence type="inferred from homology"/>
<evidence type="ECO:0000313" key="10">
    <source>
        <dbReference type="Proteomes" id="UP000070544"/>
    </source>
</evidence>
<dbReference type="OrthoDB" id="273345at2759"/>
<reference evidence="9 10" key="1">
    <citation type="journal article" date="2015" name="Genome Biol. Evol.">
        <title>Phylogenomic analyses indicate that early fungi evolved digesting cell walls of algal ancestors of land plants.</title>
        <authorList>
            <person name="Chang Y."/>
            <person name="Wang S."/>
            <person name="Sekimoto S."/>
            <person name="Aerts A.L."/>
            <person name="Choi C."/>
            <person name="Clum A."/>
            <person name="LaButti K.M."/>
            <person name="Lindquist E.A."/>
            <person name="Yee Ngan C."/>
            <person name="Ohm R.A."/>
            <person name="Salamov A.A."/>
            <person name="Grigoriev I.V."/>
            <person name="Spatafora J.W."/>
            <person name="Berbee M.L."/>
        </authorList>
    </citation>
    <scope>NUCLEOTIDE SEQUENCE [LARGE SCALE GENOMIC DNA]</scope>
    <source>
        <strain evidence="9 10">JEL478</strain>
    </source>
</reference>
<dbReference type="Pfam" id="PF03962">
    <property type="entry name" value="Mnd1"/>
    <property type="match status" value="1"/>
</dbReference>
<dbReference type="AlphaFoldDB" id="A0A139A6Y1"/>
<evidence type="ECO:0000313" key="9">
    <source>
        <dbReference type="EMBL" id="KXS12464.1"/>
    </source>
</evidence>
<dbReference type="GO" id="GO:0120230">
    <property type="term" value="F:recombinase activator activity"/>
    <property type="evidence" value="ECO:0007669"/>
    <property type="project" value="EnsemblFungi"/>
</dbReference>
<evidence type="ECO:0000259" key="7">
    <source>
        <dbReference type="Pfam" id="PF03962"/>
    </source>
</evidence>
<comment type="subcellular location">
    <subcellularLocation>
        <location evidence="1 5">Nucleus</location>
    </subcellularLocation>
</comment>
<dbReference type="GO" id="GO:0010774">
    <property type="term" value="P:meiotic strand invasion involved in reciprocal meiotic recombination"/>
    <property type="evidence" value="ECO:0007669"/>
    <property type="project" value="EnsemblFungi"/>
</dbReference>
<evidence type="ECO:0000256" key="2">
    <source>
        <dbReference type="ARBA" id="ARBA00005981"/>
    </source>
</evidence>
<protein>
    <recommendedName>
        <fullName evidence="5">Meiotic nuclear division protein 1</fullName>
    </recommendedName>
</protein>
<dbReference type="GO" id="GO:0003690">
    <property type="term" value="F:double-stranded DNA binding"/>
    <property type="evidence" value="ECO:0007669"/>
    <property type="project" value="InterPro"/>
</dbReference>
<dbReference type="InterPro" id="IPR005647">
    <property type="entry name" value="Mnd1"/>
</dbReference>
<evidence type="ECO:0000259" key="8">
    <source>
        <dbReference type="Pfam" id="PF18517"/>
    </source>
</evidence>
<organism evidence="9 10">
    <name type="scientific">Gonapodya prolifera (strain JEL478)</name>
    <name type="common">Monoblepharis prolifera</name>
    <dbReference type="NCBI Taxonomy" id="1344416"/>
    <lineage>
        <taxon>Eukaryota</taxon>
        <taxon>Fungi</taxon>
        <taxon>Fungi incertae sedis</taxon>
        <taxon>Chytridiomycota</taxon>
        <taxon>Chytridiomycota incertae sedis</taxon>
        <taxon>Monoblepharidomycetes</taxon>
        <taxon>Monoblepharidales</taxon>
        <taxon>Gonapodyaceae</taxon>
        <taxon>Gonapodya</taxon>
    </lineage>
</organism>
<keyword evidence="10" id="KW-1185">Reference proteome</keyword>
<dbReference type="InterPro" id="IPR040661">
    <property type="entry name" value="LZ3wCH"/>
</dbReference>
<sequence length="208" mass="23725">MASKKQRGLSFEDKKKKMLEIFMETKDFWTLKELEKMGAKKGVISQSTKEVLDHLVADQLVTMEKIGASNYFWSFPSQVLATRKRKIDDFESELGTHEKRLKELEASIEAAQVGREDTEERKEALRMLTEAQSESNSLLVELRLYKDNDPEVLAKKVKLTAIAKSSAIRWTDNIHTVLSFASRKFGVAKEALLAASEIEEKDILDVEQ</sequence>
<dbReference type="GO" id="GO:0000785">
    <property type="term" value="C:chromatin"/>
    <property type="evidence" value="ECO:0007669"/>
    <property type="project" value="EnsemblFungi"/>
</dbReference>
<dbReference type="GO" id="GO:0000709">
    <property type="term" value="P:meiotic joint molecule formation"/>
    <property type="evidence" value="ECO:0007669"/>
    <property type="project" value="EnsemblFungi"/>
</dbReference>
<gene>
    <name evidence="9" type="ORF">M427DRAFT_59605</name>
</gene>
<dbReference type="InterPro" id="IPR040453">
    <property type="entry name" value="Mnd1_HTH"/>
</dbReference>
<comment type="similarity">
    <text evidence="2 5">Belongs to the MND1 family.</text>
</comment>
<dbReference type="STRING" id="1344416.A0A139A6Y1"/>
<comment type="function">
    <text evidence="5">Required for proper homologous chromosome pairing and efficient cross-over and intragenic recombination during meiosis.</text>
</comment>
<evidence type="ECO:0000256" key="3">
    <source>
        <dbReference type="ARBA" id="ARBA00023054"/>
    </source>
</evidence>
<dbReference type="OMA" id="VCYWAFP"/>
<dbReference type="GO" id="GO:0120231">
    <property type="term" value="C:DNA recombinase auxiliary factor complex"/>
    <property type="evidence" value="ECO:0007669"/>
    <property type="project" value="EnsemblFungi"/>
</dbReference>
<feature type="domain" description="Mnd1 HTH" evidence="7">
    <location>
        <begin position="18"/>
        <end position="76"/>
    </location>
</feature>
<dbReference type="PIRSF" id="PIRSF026991">
    <property type="entry name" value="Mnd1"/>
    <property type="match status" value="1"/>
</dbReference>
<evidence type="ECO:0000256" key="6">
    <source>
        <dbReference type="SAM" id="Coils"/>
    </source>
</evidence>
<keyword evidence="4 5" id="KW-0539">Nucleus</keyword>
<feature type="coiled-coil region" evidence="6">
    <location>
        <begin position="87"/>
        <end position="121"/>
    </location>
</feature>
<name>A0A139A6Y1_GONPJ</name>
<dbReference type="GO" id="GO:0005634">
    <property type="term" value="C:nucleus"/>
    <property type="evidence" value="ECO:0007669"/>
    <property type="project" value="UniProtKB-SubCell"/>
</dbReference>
<dbReference type="EMBL" id="KQ965788">
    <property type="protein sequence ID" value="KXS12464.1"/>
    <property type="molecule type" value="Genomic_DNA"/>
</dbReference>
<dbReference type="Pfam" id="PF18517">
    <property type="entry name" value="LZ3wCH"/>
    <property type="match status" value="1"/>
</dbReference>
<keyword evidence="3 6" id="KW-0175">Coiled coil</keyword>
<dbReference type="Proteomes" id="UP000070544">
    <property type="component" value="Unassembled WGS sequence"/>
</dbReference>
<evidence type="ECO:0000256" key="5">
    <source>
        <dbReference type="PIRNR" id="PIRNR026991"/>
    </source>
</evidence>
<evidence type="ECO:0000256" key="4">
    <source>
        <dbReference type="ARBA" id="ARBA00023242"/>
    </source>
</evidence>
<evidence type="ECO:0000256" key="1">
    <source>
        <dbReference type="ARBA" id="ARBA00004123"/>
    </source>
</evidence>
<feature type="domain" description="Leucine zipper with capping helix" evidence="8">
    <location>
        <begin position="151"/>
        <end position="200"/>
    </location>
</feature>